<keyword evidence="8" id="KW-0863">Zinc-finger</keyword>
<keyword evidence="4" id="KW-0808">Transferase</keyword>
<evidence type="ECO:0000313" key="14">
    <source>
        <dbReference type="EMBL" id="OGD83703.1"/>
    </source>
</evidence>
<dbReference type="FunFam" id="3.90.580.10:FF:000001">
    <property type="entry name" value="DNA primase"/>
    <property type="match status" value="1"/>
</dbReference>
<evidence type="ECO:0000256" key="11">
    <source>
        <dbReference type="ARBA" id="ARBA00023125"/>
    </source>
</evidence>
<dbReference type="InterPro" id="IPR036977">
    <property type="entry name" value="DNA_primase_Znf_CHC2"/>
</dbReference>
<keyword evidence="12" id="KW-0804">Transcription</keyword>
<dbReference type="Gene3D" id="3.90.980.10">
    <property type="entry name" value="DNA primase, catalytic core, N-terminal domain"/>
    <property type="match status" value="1"/>
</dbReference>
<evidence type="ECO:0000256" key="7">
    <source>
        <dbReference type="ARBA" id="ARBA00022723"/>
    </source>
</evidence>
<dbReference type="SUPFAM" id="SSF57783">
    <property type="entry name" value="Zinc beta-ribbon"/>
    <property type="match status" value="1"/>
</dbReference>
<keyword evidence="10" id="KW-0460">Magnesium</keyword>
<gene>
    <name evidence="14" type="ORF">A2165_00395</name>
</gene>
<dbReference type="GO" id="GO:0003677">
    <property type="term" value="F:DNA binding"/>
    <property type="evidence" value="ECO:0007669"/>
    <property type="project" value="UniProtKB-KW"/>
</dbReference>
<feature type="non-terminal residue" evidence="14">
    <location>
        <position position="373"/>
    </location>
</feature>
<dbReference type="AlphaFoldDB" id="A0A1F5FVR5"/>
<dbReference type="Pfam" id="PF08275">
    <property type="entry name" value="DNAG_N"/>
    <property type="match status" value="1"/>
</dbReference>
<keyword evidence="5" id="KW-0548">Nucleotidyltransferase</keyword>
<reference evidence="14 15" key="1">
    <citation type="journal article" date="2016" name="Nat. Commun.">
        <title>Thousands of microbial genomes shed light on interconnected biogeochemical processes in an aquifer system.</title>
        <authorList>
            <person name="Anantharaman K."/>
            <person name="Brown C.T."/>
            <person name="Hug L.A."/>
            <person name="Sharon I."/>
            <person name="Castelle C.J."/>
            <person name="Probst A.J."/>
            <person name="Thomas B.C."/>
            <person name="Singh A."/>
            <person name="Wilkins M.J."/>
            <person name="Karaoz U."/>
            <person name="Brodie E.L."/>
            <person name="Williams K.H."/>
            <person name="Hubbard S.S."/>
            <person name="Banfield J.F."/>
        </authorList>
    </citation>
    <scope>NUCLEOTIDE SEQUENCE [LARGE SCALE GENOMIC DNA]</scope>
</reference>
<dbReference type="GO" id="GO:0005737">
    <property type="term" value="C:cytoplasm"/>
    <property type="evidence" value="ECO:0007669"/>
    <property type="project" value="TreeGrafter"/>
</dbReference>
<dbReference type="SMART" id="SM00400">
    <property type="entry name" value="ZnF_CHCC"/>
    <property type="match status" value="1"/>
</dbReference>
<evidence type="ECO:0000256" key="2">
    <source>
        <dbReference type="ARBA" id="ARBA00022478"/>
    </source>
</evidence>
<accession>A0A1F5FVR5</accession>
<keyword evidence="9" id="KW-0862">Zinc</keyword>
<comment type="cofactor">
    <cofactor evidence="1">
        <name>Zn(2+)</name>
        <dbReference type="ChEBI" id="CHEBI:29105"/>
    </cofactor>
</comment>
<feature type="domain" description="Toprim" evidence="13">
    <location>
        <begin position="258"/>
        <end position="339"/>
    </location>
</feature>
<dbReference type="EMBL" id="MFAU01000040">
    <property type="protein sequence ID" value="OGD83703.1"/>
    <property type="molecule type" value="Genomic_DNA"/>
</dbReference>
<name>A0A1F5FVR5_9BACT</name>
<evidence type="ECO:0000256" key="12">
    <source>
        <dbReference type="ARBA" id="ARBA00023163"/>
    </source>
</evidence>
<evidence type="ECO:0000256" key="4">
    <source>
        <dbReference type="ARBA" id="ARBA00022679"/>
    </source>
</evidence>
<evidence type="ECO:0000313" key="15">
    <source>
        <dbReference type="Proteomes" id="UP000179252"/>
    </source>
</evidence>
<evidence type="ECO:0000256" key="8">
    <source>
        <dbReference type="ARBA" id="ARBA00022771"/>
    </source>
</evidence>
<dbReference type="SUPFAM" id="SSF56731">
    <property type="entry name" value="DNA primase core"/>
    <property type="match status" value="1"/>
</dbReference>
<dbReference type="NCBIfam" id="TIGR01391">
    <property type="entry name" value="dnaG"/>
    <property type="match status" value="1"/>
</dbReference>
<dbReference type="PROSITE" id="PS50880">
    <property type="entry name" value="TOPRIM"/>
    <property type="match status" value="1"/>
</dbReference>
<dbReference type="InterPro" id="IPR037068">
    <property type="entry name" value="DNA_primase_core_N_sf"/>
</dbReference>
<evidence type="ECO:0000256" key="9">
    <source>
        <dbReference type="ARBA" id="ARBA00022833"/>
    </source>
</evidence>
<dbReference type="InterPro" id="IPR050219">
    <property type="entry name" value="DnaG_primase"/>
</dbReference>
<dbReference type="CDD" id="cd03364">
    <property type="entry name" value="TOPRIM_DnaG_primases"/>
    <property type="match status" value="1"/>
</dbReference>
<evidence type="ECO:0000256" key="1">
    <source>
        <dbReference type="ARBA" id="ARBA00001947"/>
    </source>
</evidence>
<keyword evidence="6" id="KW-0235">DNA replication</keyword>
<keyword evidence="3" id="KW-0639">Primosome</keyword>
<proteinExistence type="predicted"/>
<dbReference type="Pfam" id="PF01807">
    <property type="entry name" value="Zn_ribbon_DnaG"/>
    <property type="match status" value="1"/>
</dbReference>
<comment type="caution">
    <text evidence="14">The sequence shown here is derived from an EMBL/GenBank/DDBJ whole genome shotgun (WGS) entry which is preliminary data.</text>
</comment>
<dbReference type="PANTHER" id="PTHR30313:SF2">
    <property type="entry name" value="DNA PRIMASE"/>
    <property type="match status" value="1"/>
</dbReference>
<dbReference type="GO" id="GO:0000428">
    <property type="term" value="C:DNA-directed RNA polymerase complex"/>
    <property type="evidence" value="ECO:0007669"/>
    <property type="project" value="UniProtKB-KW"/>
</dbReference>
<dbReference type="PANTHER" id="PTHR30313">
    <property type="entry name" value="DNA PRIMASE"/>
    <property type="match status" value="1"/>
</dbReference>
<dbReference type="Gene3D" id="3.40.1360.10">
    <property type="match status" value="1"/>
</dbReference>
<dbReference type="Proteomes" id="UP000179252">
    <property type="component" value="Unassembled WGS sequence"/>
</dbReference>
<evidence type="ECO:0000256" key="5">
    <source>
        <dbReference type="ARBA" id="ARBA00022695"/>
    </source>
</evidence>
<organism evidence="14 15">
    <name type="scientific">Candidatus Curtissbacteria bacterium RBG_13_40_7</name>
    <dbReference type="NCBI Taxonomy" id="1797706"/>
    <lineage>
        <taxon>Bacteria</taxon>
        <taxon>Candidatus Curtissiibacteriota</taxon>
    </lineage>
</organism>
<evidence type="ECO:0000256" key="3">
    <source>
        <dbReference type="ARBA" id="ARBA00022515"/>
    </source>
</evidence>
<sequence length="373" mass="41415">MDQKDEVKSKVDIVEIISGYLPLKKAGRNFAGLCPFHSEKTPSFMISPDRQVFKCFGCGESGDVFTFLEKIEGWEFRETLEELAKRVGVKLERFAPTSSSKLKEKLLEISKLASTFYRHLLEKHPAGEKARQYLLKRGIKKPIWEKYSLGYSPAGWENSLQFLTKRGFSIPDIAASGLVVAREETSRISSQSGGYYDRFRDRLIFPLKDSRGTVLGFAGRVMGIGEPKYLNSPDTPIFNKGSLLFGLDVAREFIRKENETVLVEGKFDVLSANQAGVGHVVASKGTALTDKQVAQLGRLCETVSICFDTDLAGDAAARRGIELLDLAGVNVKVVGLGKYKDPDEYIKTDVSGFKSAIKKAMNIYDYFIQSASI</sequence>
<dbReference type="InterPro" id="IPR006295">
    <property type="entry name" value="DNA_primase_DnaG"/>
</dbReference>
<dbReference type="InterPro" id="IPR002694">
    <property type="entry name" value="Znf_CHC2"/>
</dbReference>
<dbReference type="InterPro" id="IPR034151">
    <property type="entry name" value="TOPRIM_DnaG_bac"/>
</dbReference>
<dbReference type="SMART" id="SM00493">
    <property type="entry name" value="TOPRIM"/>
    <property type="match status" value="1"/>
</dbReference>
<keyword evidence="2" id="KW-0240">DNA-directed RNA polymerase</keyword>
<protein>
    <submittedName>
        <fullName evidence="14">DNA primase</fullName>
    </submittedName>
</protein>
<evidence type="ECO:0000259" key="13">
    <source>
        <dbReference type="PROSITE" id="PS50880"/>
    </source>
</evidence>
<dbReference type="InterPro" id="IPR013264">
    <property type="entry name" value="DNAG_N"/>
</dbReference>
<dbReference type="Pfam" id="PF13155">
    <property type="entry name" value="Toprim_2"/>
    <property type="match status" value="1"/>
</dbReference>
<dbReference type="GO" id="GO:0003899">
    <property type="term" value="F:DNA-directed RNA polymerase activity"/>
    <property type="evidence" value="ECO:0007669"/>
    <property type="project" value="InterPro"/>
</dbReference>
<dbReference type="GO" id="GO:0008270">
    <property type="term" value="F:zinc ion binding"/>
    <property type="evidence" value="ECO:0007669"/>
    <property type="project" value="UniProtKB-KW"/>
</dbReference>
<evidence type="ECO:0000256" key="6">
    <source>
        <dbReference type="ARBA" id="ARBA00022705"/>
    </source>
</evidence>
<dbReference type="InterPro" id="IPR006171">
    <property type="entry name" value="TOPRIM_dom"/>
</dbReference>
<evidence type="ECO:0000256" key="10">
    <source>
        <dbReference type="ARBA" id="ARBA00022842"/>
    </source>
</evidence>
<keyword evidence="11" id="KW-0238">DNA-binding</keyword>
<dbReference type="Gene3D" id="3.90.580.10">
    <property type="entry name" value="Zinc finger, CHC2-type domain"/>
    <property type="match status" value="1"/>
</dbReference>
<dbReference type="GO" id="GO:0006269">
    <property type="term" value="P:DNA replication, synthesis of primer"/>
    <property type="evidence" value="ECO:0007669"/>
    <property type="project" value="UniProtKB-KW"/>
</dbReference>
<dbReference type="GO" id="GO:1990077">
    <property type="term" value="C:primosome complex"/>
    <property type="evidence" value="ECO:0007669"/>
    <property type="project" value="UniProtKB-KW"/>
</dbReference>
<keyword evidence="7" id="KW-0479">Metal-binding</keyword>